<organism evidence="1">
    <name type="scientific">marine sediment metagenome</name>
    <dbReference type="NCBI Taxonomy" id="412755"/>
    <lineage>
        <taxon>unclassified sequences</taxon>
        <taxon>metagenomes</taxon>
        <taxon>ecological metagenomes</taxon>
    </lineage>
</organism>
<proteinExistence type="predicted"/>
<dbReference type="AlphaFoldDB" id="X0XLT2"/>
<reference evidence="1" key="1">
    <citation type="journal article" date="2014" name="Front. Microbiol.">
        <title>High frequency of phylogenetically diverse reductive dehalogenase-homologous genes in deep subseafloor sedimentary metagenomes.</title>
        <authorList>
            <person name="Kawai M."/>
            <person name="Futagami T."/>
            <person name="Toyoda A."/>
            <person name="Takaki Y."/>
            <person name="Nishi S."/>
            <person name="Hori S."/>
            <person name="Arai W."/>
            <person name="Tsubouchi T."/>
            <person name="Morono Y."/>
            <person name="Uchiyama I."/>
            <person name="Ito T."/>
            <person name="Fujiyama A."/>
            <person name="Inagaki F."/>
            <person name="Takami H."/>
        </authorList>
    </citation>
    <scope>NUCLEOTIDE SEQUENCE</scope>
    <source>
        <strain evidence="1">Expedition CK06-06</strain>
    </source>
</reference>
<comment type="caution">
    <text evidence="1">The sequence shown here is derived from an EMBL/GenBank/DDBJ whole genome shotgun (WGS) entry which is preliminary data.</text>
</comment>
<protein>
    <recommendedName>
        <fullName evidence="2">Nucleoside 2-deoxyribosyltransferase</fullName>
    </recommendedName>
</protein>
<feature type="non-terminal residue" evidence="1">
    <location>
        <position position="1"/>
    </location>
</feature>
<gene>
    <name evidence="1" type="ORF">S01H1_67313</name>
</gene>
<sequence>FSCIRVDEVEHSGPIVEEIVDQIKRCRIIVAEVSDHNPNVFYEVGWAHALEKPTILLARQGTNLPFDIRHVNTIMYKNIHNLEERLMKRLQAFIE</sequence>
<dbReference type="EMBL" id="BARS01044571">
    <property type="protein sequence ID" value="GAG37608.1"/>
    <property type="molecule type" value="Genomic_DNA"/>
</dbReference>
<evidence type="ECO:0000313" key="1">
    <source>
        <dbReference type="EMBL" id="GAG37608.1"/>
    </source>
</evidence>
<dbReference type="Gene3D" id="3.40.50.450">
    <property type="match status" value="1"/>
</dbReference>
<name>X0XLT2_9ZZZZ</name>
<dbReference type="SUPFAM" id="SSF52309">
    <property type="entry name" value="N-(deoxy)ribosyltransferase-like"/>
    <property type="match status" value="1"/>
</dbReference>
<accession>X0XLT2</accession>
<evidence type="ECO:0008006" key="2">
    <source>
        <dbReference type="Google" id="ProtNLM"/>
    </source>
</evidence>